<evidence type="ECO:0000313" key="2">
    <source>
        <dbReference type="Proteomes" id="UP001595445"/>
    </source>
</evidence>
<dbReference type="RefSeq" id="WP_197644047.1">
    <property type="nucleotide sequence ID" value="NZ_JAEACP010000010.1"/>
</dbReference>
<dbReference type="Pfam" id="PF22752">
    <property type="entry name" value="DUF488-N3i"/>
    <property type="match status" value="1"/>
</dbReference>
<dbReference type="Proteomes" id="UP001595445">
    <property type="component" value="Unassembled WGS sequence"/>
</dbReference>
<dbReference type="PANTHER" id="PTHR36849:SF1">
    <property type="entry name" value="CYTOPLASMIC PROTEIN"/>
    <property type="match status" value="1"/>
</dbReference>
<accession>A0ABV7E1T3</accession>
<evidence type="ECO:0000313" key="1">
    <source>
        <dbReference type="EMBL" id="MFC3088557.1"/>
    </source>
</evidence>
<reference evidence="2" key="1">
    <citation type="journal article" date="2019" name="Int. J. Syst. Evol. Microbiol.">
        <title>The Global Catalogue of Microorganisms (GCM) 10K type strain sequencing project: providing services to taxonomists for standard genome sequencing and annotation.</title>
        <authorList>
            <consortium name="The Broad Institute Genomics Platform"/>
            <consortium name="The Broad Institute Genome Sequencing Center for Infectious Disease"/>
            <person name="Wu L."/>
            <person name="Ma J."/>
        </authorList>
    </citation>
    <scope>NUCLEOTIDE SEQUENCE [LARGE SCALE GENOMIC DNA]</scope>
    <source>
        <strain evidence="2">KCTC 62102</strain>
    </source>
</reference>
<organism evidence="1 2">
    <name type="scientific">Tabrizicola soli</name>
    <dbReference type="NCBI Taxonomy" id="2185115"/>
    <lineage>
        <taxon>Bacteria</taxon>
        <taxon>Pseudomonadati</taxon>
        <taxon>Pseudomonadota</taxon>
        <taxon>Alphaproteobacteria</taxon>
        <taxon>Rhodobacterales</taxon>
        <taxon>Paracoccaceae</taxon>
        <taxon>Tabrizicola</taxon>
    </lineage>
</organism>
<sequence>MPPVPPVPDHSADRIRVKRIYRAVRVSDGSRVLVDRLWPRGLAKDRVRLHSWCKEIAPSDELRRWYHANPDAWQEFTARYREELSQKDDLVRELAGLAADGVVTLLYASKEEEHNNAIVLRDYLRQILEKNGKRGGDAEG</sequence>
<gene>
    <name evidence="1" type="ORF">ACFOD6_21165</name>
</gene>
<comment type="caution">
    <text evidence="1">The sequence shown here is derived from an EMBL/GenBank/DDBJ whole genome shotgun (WGS) entry which is preliminary data.</text>
</comment>
<dbReference type="InterPro" id="IPR052552">
    <property type="entry name" value="YeaO-like"/>
</dbReference>
<proteinExistence type="predicted"/>
<keyword evidence="2" id="KW-1185">Reference proteome</keyword>
<protein>
    <submittedName>
        <fullName evidence="1">DUF488 domain-containing protein</fullName>
    </submittedName>
</protein>
<name>A0ABV7E1T3_9RHOB</name>
<dbReference type="PANTHER" id="PTHR36849">
    <property type="entry name" value="CYTOPLASMIC PROTEIN-RELATED"/>
    <property type="match status" value="1"/>
</dbReference>
<dbReference type="EMBL" id="JBHRSM010000054">
    <property type="protein sequence ID" value="MFC3088557.1"/>
    <property type="molecule type" value="Genomic_DNA"/>
</dbReference>